<evidence type="ECO:0000256" key="8">
    <source>
        <dbReference type="SAM" id="SignalP"/>
    </source>
</evidence>
<dbReference type="Pfam" id="PF00884">
    <property type="entry name" value="Sulfatase"/>
    <property type="match status" value="1"/>
</dbReference>
<keyword evidence="5" id="KW-0378">Hydrolase</keyword>
<feature type="region of interest" description="Disordered" evidence="7">
    <location>
        <begin position="451"/>
        <end position="473"/>
    </location>
</feature>
<dbReference type="PANTHER" id="PTHR42693:SF42">
    <property type="entry name" value="ARYLSULFATASE G"/>
    <property type="match status" value="1"/>
</dbReference>
<evidence type="ECO:0000256" key="3">
    <source>
        <dbReference type="ARBA" id="ARBA00022723"/>
    </source>
</evidence>
<organism evidence="10 11">
    <name type="scientific">Luteolibacter ambystomatis</name>
    <dbReference type="NCBI Taxonomy" id="2824561"/>
    <lineage>
        <taxon>Bacteria</taxon>
        <taxon>Pseudomonadati</taxon>
        <taxon>Verrucomicrobiota</taxon>
        <taxon>Verrucomicrobiia</taxon>
        <taxon>Verrucomicrobiales</taxon>
        <taxon>Verrucomicrobiaceae</taxon>
        <taxon>Luteolibacter</taxon>
    </lineage>
</organism>
<evidence type="ECO:0000256" key="7">
    <source>
        <dbReference type="SAM" id="MobiDB-lite"/>
    </source>
</evidence>
<reference evidence="10" key="1">
    <citation type="submission" date="2021-04" db="EMBL/GenBank/DDBJ databases">
        <title>Luteolibacter sp. 32A isolated from the skin of an Anderson's salamander (Ambystoma andersonii).</title>
        <authorList>
            <person name="Spergser J."/>
            <person name="Busse H.-J."/>
        </authorList>
    </citation>
    <scope>NUCLEOTIDE SEQUENCE</scope>
    <source>
        <strain evidence="10">32A</strain>
    </source>
</reference>
<dbReference type="Gene3D" id="3.40.720.10">
    <property type="entry name" value="Alkaline Phosphatase, subunit A"/>
    <property type="match status" value="1"/>
</dbReference>
<evidence type="ECO:0000259" key="9">
    <source>
        <dbReference type="Pfam" id="PF00884"/>
    </source>
</evidence>
<comment type="cofactor">
    <cofactor evidence="1">
        <name>Ca(2+)</name>
        <dbReference type="ChEBI" id="CHEBI:29108"/>
    </cofactor>
</comment>
<dbReference type="CDD" id="cd16144">
    <property type="entry name" value="ARS_like"/>
    <property type="match status" value="1"/>
</dbReference>
<evidence type="ECO:0000256" key="6">
    <source>
        <dbReference type="ARBA" id="ARBA00022837"/>
    </source>
</evidence>
<feature type="compositionally biased region" description="Basic and acidic residues" evidence="7">
    <location>
        <begin position="165"/>
        <end position="174"/>
    </location>
</feature>
<dbReference type="PANTHER" id="PTHR42693">
    <property type="entry name" value="ARYLSULFATASE FAMILY MEMBER"/>
    <property type="match status" value="1"/>
</dbReference>
<evidence type="ECO:0000313" key="10">
    <source>
        <dbReference type="EMBL" id="QUE52423.1"/>
    </source>
</evidence>
<proteinExistence type="inferred from homology"/>
<feature type="compositionally biased region" description="Polar residues" evidence="7">
    <location>
        <begin position="149"/>
        <end position="159"/>
    </location>
</feature>
<evidence type="ECO:0000256" key="5">
    <source>
        <dbReference type="ARBA" id="ARBA00022801"/>
    </source>
</evidence>
<keyword evidence="6" id="KW-0106">Calcium</keyword>
<feature type="region of interest" description="Disordered" evidence="7">
    <location>
        <begin position="146"/>
        <end position="174"/>
    </location>
</feature>
<dbReference type="SUPFAM" id="SSF53649">
    <property type="entry name" value="Alkaline phosphatase-like"/>
    <property type="match status" value="1"/>
</dbReference>
<dbReference type="GO" id="GO:0046872">
    <property type="term" value="F:metal ion binding"/>
    <property type="evidence" value="ECO:0007669"/>
    <property type="project" value="UniProtKB-KW"/>
</dbReference>
<protein>
    <submittedName>
        <fullName evidence="10">Sulfatase</fullName>
    </submittedName>
</protein>
<dbReference type="Gene3D" id="3.30.1120.10">
    <property type="match status" value="1"/>
</dbReference>
<accession>A0A975J1Q2</accession>
<keyword evidence="4 8" id="KW-0732">Signal</keyword>
<dbReference type="RefSeq" id="WP_211633426.1">
    <property type="nucleotide sequence ID" value="NZ_CP073100.1"/>
</dbReference>
<dbReference type="GO" id="GO:0004065">
    <property type="term" value="F:arylsulfatase activity"/>
    <property type="evidence" value="ECO:0007669"/>
    <property type="project" value="TreeGrafter"/>
</dbReference>
<evidence type="ECO:0000313" key="11">
    <source>
        <dbReference type="Proteomes" id="UP000676169"/>
    </source>
</evidence>
<feature type="signal peptide" evidence="8">
    <location>
        <begin position="1"/>
        <end position="17"/>
    </location>
</feature>
<evidence type="ECO:0000256" key="1">
    <source>
        <dbReference type="ARBA" id="ARBA00001913"/>
    </source>
</evidence>
<keyword evidence="11" id="KW-1185">Reference proteome</keyword>
<dbReference type="KEGG" id="lamb:KBB96_05900"/>
<evidence type="ECO:0000256" key="2">
    <source>
        <dbReference type="ARBA" id="ARBA00008779"/>
    </source>
</evidence>
<feature type="compositionally biased region" description="Basic and acidic residues" evidence="7">
    <location>
        <begin position="460"/>
        <end position="473"/>
    </location>
</feature>
<dbReference type="InterPro" id="IPR050738">
    <property type="entry name" value="Sulfatase"/>
</dbReference>
<sequence length="473" mass="51945">MKRLLLLLTAIASAAAAEPSKPNIVLIFADDMGWHDAGYNNSNGFFETPNIDRLAKDGMAFTAAYAGAANCAPSRGCLMSGQYTPRHGIYAVGSTSRGPKKEFRMDPVPNTSDLRPSIVTMAEALKARGYATGHFGKWHLGSAKDGTGPLQQGFDTSDPTLIPPPDKENNPADPKRAYSITREACEFIEKNKERPFFAYVAHHAIHSAQQARPETLEKFRKKAQTMKADAKPLYAACTYDLDDSVGVLLKKLSDLGLDKNTLVIFTSDNGGTPQSPNEPLRGAKGAYYEAGIREPFVVRWPGTVQPGSKCDVPVINEDLYPTFVSAGGGTPAENLDGTSLLPLLKGAATLPRESIFWHFPGYLDNPVPRGRDKIFRTRPVTTIRKGDWKLLCYHEEWLLDGGQEKIATNHAVELYNLKDDPGEHHDLAGENHAKRDELMSDIVGWWKKTDAKLPTPLGRDGPKADKEEKSDEE</sequence>
<feature type="chain" id="PRO_5037746619" evidence="8">
    <location>
        <begin position="18"/>
        <end position="473"/>
    </location>
</feature>
<feature type="region of interest" description="Disordered" evidence="7">
    <location>
        <begin position="90"/>
        <end position="111"/>
    </location>
</feature>
<dbReference type="InterPro" id="IPR017850">
    <property type="entry name" value="Alkaline_phosphatase_core_sf"/>
</dbReference>
<dbReference type="AlphaFoldDB" id="A0A975J1Q2"/>
<evidence type="ECO:0000256" key="4">
    <source>
        <dbReference type="ARBA" id="ARBA00022729"/>
    </source>
</evidence>
<gene>
    <name evidence="10" type="ORF">KBB96_05900</name>
</gene>
<dbReference type="InterPro" id="IPR000917">
    <property type="entry name" value="Sulfatase_N"/>
</dbReference>
<dbReference type="EMBL" id="CP073100">
    <property type="protein sequence ID" value="QUE52423.1"/>
    <property type="molecule type" value="Genomic_DNA"/>
</dbReference>
<name>A0A975J1Q2_9BACT</name>
<keyword evidence="3" id="KW-0479">Metal-binding</keyword>
<feature type="domain" description="Sulfatase N-terminal" evidence="9">
    <location>
        <begin position="22"/>
        <end position="327"/>
    </location>
</feature>
<dbReference type="Proteomes" id="UP000676169">
    <property type="component" value="Chromosome"/>
</dbReference>
<comment type="similarity">
    <text evidence="2">Belongs to the sulfatase family.</text>
</comment>